<dbReference type="EMBL" id="KL142395">
    <property type="protein sequence ID" value="KDR70895.1"/>
    <property type="molecule type" value="Genomic_DNA"/>
</dbReference>
<feature type="region of interest" description="Disordered" evidence="1">
    <location>
        <begin position="70"/>
        <end position="93"/>
    </location>
</feature>
<gene>
    <name evidence="2" type="ORF">GALMADRAFT_812785</name>
</gene>
<accession>A0A067SIY0</accession>
<evidence type="ECO:0000313" key="2">
    <source>
        <dbReference type="EMBL" id="KDR70895.1"/>
    </source>
</evidence>
<keyword evidence="3" id="KW-1185">Reference proteome</keyword>
<sequence length="93" mass="10028">MYACLSYHARASTDINHRPANLFIRLPNEPNPNAPPILQPPEPLLAQQSSVISIQPAAVVLHRICNRAADDNHLPALPHEPATRRSVGGGSPS</sequence>
<name>A0A067SIY0_GALM3</name>
<evidence type="ECO:0000256" key="1">
    <source>
        <dbReference type="SAM" id="MobiDB-lite"/>
    </source>
</evidence>
<reference evidence="3" key="1">
    <citation type="journal article" date="2014" name="Proc. Natl. Acad. Sci. U.S.A.">
        <title>Extensive sampling of basidiomycete genomes demonstrates inadequacy of the white-rot/brown-rot paradigm for wood decay fungi.</title>
        <authorList>
            <person name="Riley R."/>
            <person name="Salamov A.A."/>
            <person name="Brown D.W."/>
            <person name="Nagy L.G."/>
            <person name="Floudas D."/>
            <person name="Held B.W."/>
            <person name="Levasseur A."/>
            <person name="Lombard V."/>
            <person name="Morin E."/>
            <person name="Otillar R."/>
            <person name="Lindquist E.A."/>
            <person name="Sun H."/>
            <person name="LaButti K.M."/>
            <person name="Schmutz J."/>
            <person name="Jabbour D."/>
            <person name="Luo H."/>
            <person name="Baker S.E."/>
            <person name="Pisabarro A.G."/>
            <person name="Walton J.D."/>
            <person name="Blanchette R.A."/>
            <person name="Henrissat B."/>
            <person name="Martin F."/>
            <person name="Cullen D."/>
            <person name="Hibbett D.S."/>
            <person name="Grigoriev I.V."/>
        </authorList>
    </citation>
    <scope>NUCLEOTIDE SEQUENCE [LARGE SCALE GENOMIC DNA]</scope>
    <source>
        <strain evidence="3">CBS 339.88</strain>
    </source>
</reference>
<evidence type="ECO:0000313" key="3">
    <source>
        <dbReference type="Proteomes" id="UP000027222"/>
    </source>
</evidence>
<dbReference type="Proteomes" id="UP000027222">
    <property type="component" value="Unassembled WGS sequence"/>
</dbReference>
<proteinExistence type="predicted"/>
<organism evidence="2 3">
    <name type="scientific">Galerina marginata (strain CBS 339.88)</name>
    <dbReference type="NCBI Taxonomy" id="685588"/>
    <lineage>
        <taxon>Eukaryota</taxon>
        <taxon>Fungi</taxon>
        <taxon>Dikarya</taxon>
        <taxon>Basidiomycota</taxon>
        <taxon>Agaricomycotina</taxon>
        <taxon>Agaricomycetes</taxon>
        <taxon>Agaricomycetidae</taxon>
        <taxon>Agaricales</taxon>
        <taxon>Agaricineae</taxon>
        <taxon>Strophariaceae</taxon>
        <taxon>Galerina</taxon>
    </lineage>
</organism>
<dbReference type="AlphaFoldDB" id="A0A067SIY0"/>
<dbReference type="HOGENOM" id="CLU_2399830_0_0_1"/>
<protein>
    <submittedName>
        <fullName evidence="2">Uncharacterized protein</fullName>
    </submittedName>
</protein>